<dbReference type="PANTHER" id="PTHR48432">
    <property type="entry name" value="S5 DRBM DOMAIN-CONTAINING PROTEIN"/>
    <property type="match status" value="1"/>
</dbReference>
<dbReference type="GO" id="GO:0006412">
    <property type="term" value="P:translation"/>
    <property type="evidence" value="ECO:0007669"/>
    <property type="project" value="InterPro"/>
</dbReference>
<reference evidence="11 12" key="1">
    <citation type="journal article" date="2015" name="Genome Biol. Evol.">
        <title>Comparative Genomics of a Bacterivorous Green Alga Reveals Evolutionary Causalities and Consequences of Phago-Mixotrophic Mode of Nutrition.</title>
        <authorList>
            <person name="Burns J.A."/>
            <person name="Paasch A."/>
            <person name="Narechania A."/>
            <person name="Kim E."/>
        </authorList>
    </citation>
    <scope>NUCLEOTIDE SEQUENCE [LARGE SCALE GENOMIC DNA]</scope>
    <source>
        <strain evidence="11 12">PLY_AMNH</strain>
    </source>
</reference>
<dbReference type="GO" id="GO:0003735">
    <property type="term" value="F:structural constituent of ribosome"/>
    <property type="evidence" value="ECO:0007669"/>
    <property type="project" value="UniProtKB-UniRule"/>
</dbReference>
<dbReference type="PANTHER" id="PTHR48432:SF1">
    <property type="entry name" value="S5 DRBM DOMAIN-CONTAINING PROTEIN"/>
    <property type="match status" value="1"/>
</dbReference>
<keyword evidence="4 8" id="KW-0689">Ribosomal protein</keyword>
<dbReference type="InterPro" id="IPR005712">
    <property type="entry name" value="Ribosomal_uS5_bac-type"/>
</dbReference>
<organism evidence="11 12">
    <name type="scientific">Cymbomonas tetramitiformis</name>
    <dbReference type="NCBI Taxonomy" id="36881"/>
    <lineage>
        <taxon>Eukaryota</taxon>
        <taxon>Viridiplantae</taxon>
        <taxon>Chlorophyta</taxon>
        <taxon>Pyramimonadophyceae</taxon>
        <taxon>Pyramimonadales</taxon>
        <taxon>Pyramimonadaceae</taxon>
        <taxon>Cymbomonas</taxon>
    </lineage>
</organism>
<evidence type="ECO:0000256" key="9">
    <source>
        <dbReference type="RuleBase" id="RU003823"/>
    </source>
</evidence>
<dbReference type="FunFam" id="3.30.160.20:FF:000001">
    <property type="entry name" value="30S ribosomal protein S5"/>
    <property type="match status" value="1"/>
</dbReference>
<evidence type="ECO:0000256" key="7">
    <source>
        <dbReference type="ARBA" id="ARBA00035347"/>
    </source>
</evidence>
<evidence type="ECO:0000313" key="12">
    <source>
        <dbReference type="Proteomes" id="UP001190700"/>
    </source>
</evidence>
<dbReference type="InterPro" id="IPR000851">
    <property type="entry name" value="Ribosomal_uS5"/>
</dbReference>
<dbReference type="GO" id="GO:0015935">
    <property type="term" value="C:small ribosomal subunit"/>
    <property type="evidence" value="ECO:0007669"/>
    <property type="project" value="InterPro"/>
</dbReference>
<dbReference type="PROSITE" id="PS00585">
    <property type="entry name" value="RIBOSOMAL_S5"/>
    <property type="match status" value="1"/>
</dbReference>
<comment type="similarity">
    <text evidence="1 9">Belongs to the universal ribosomal protein uS5 family.</text>
</comment>
<dbReference type="GO" id="GO:0019843">
    <property type="term" value="F:rRNA binding"/>
    <property type="evidence" value="ECO:0007669"/>
    <property type="project" value="UniProtKB-KW"/>
</dbReference>
<keyword evidence="5 8" id="KW-0687">Ribonucleoprotein</keyword>
<dbReference type="Pfam" id="PF00333">
    <property type="entry name" value="Ribosomal_S5"/>
    <property type="match status" value="1"/>
</dbReference>
<sequence>MASKAAVQFSLCTGKQNACAKQSKSTAFRVSAKKNVAVQRAASLSSGNFFSGANALAQSSGAPRAERMQNFVVKAAEGRRGRRGQEEEKEFEERVVQVRRVTKVVKGGKQLSFRAVVIIGDYKGRVGVGCAKAKEVITAVQKAVTDAQKELVTVKLATKASTLTHRVQSTSGGATVMLRPAAEGTGVIAGGSVRVVLELAGVKNAFGKQLGSPNALNNARATAYGLQSMRQFQDVAKDRDLTVEELFS</sequence>
<dbReference type="EMBL" id="LGRX02012912">
    <property type="protein sequence ID" value="KAK3266650.1"/>
    <property type="molecule type" value="Genomic_DNA"/>
</dbReference>
<evidence type="ECO:0000256" key="3">
    <source>
        <dbReference type="ARBA" id="ARBA00022884"/>
    </source>
</evidence>
<dbReference type="Gene3D" id="3.30.160.20">
    <property type="match status" value="1"/>
</dbReference>
<dbReference type="FunFam" id="3.30.230.10:FF:000002">
    <property type="entry name" value="30S ribosomal protein S5"/>
    <property type="match status" value="1"/>
</dbReference>
<dbReference type="AlphaFoldDB" id="A0AAE0FVI1"/>
<gene>
    <name evidence="11" type="ORF">CYMTET_24740</name>
</gene>
<dbReference type="InterPro" id="IPR014721">
    <property type="entry name" value="Ribsml_uS5_D2-typ_fold_subgr"/>
</dbReference>
<protein>
    <recommendedName>
        <fullName evidence="6">Small ribosomal subunit protein uS5c</fullName>
    </recommendedName>
    <alternativeName>
        <fullName evidence="7">30S ribosomal protein S5, chloroplastic</fullName>
    </alternativeName>
</protein>
<dbReference type="GO" id="GO:0042254">
    <property type="term" value="P:ribosome biogenesis"/>
    <property type="evidence" value="ECO:0007669"/>
    <property type="project" value="UniProtKB-ARBA"/>
</dbReference>
<dbReference type="Proteomes" id="UP001190700">
    <property type="component" value="Unassembled WGS sequence"/>
</dbReference>
<dbReference type="PROSITE" id="PS50881">
    <property type="entry name" value="S5_DSRBD"/>
    <property type="match status" value="1"/>
</dbReference>
<proteinExistence type="inferred from homology"/>
<evidence type="ECO:0000256" key="4">
    <source>
        <dbReference type="ARBA" id="ARBA00022980"/>
    </source>
</evidence>
<evidence type="ECO:0000256" key="8">
    <source>
        <dbReference type="PROSITE-ProRule" id="PRU00268"/>
    </source>
</evidence>
<dbReference type="NCBIfam" id="TIGR01021">
    <property type="entry name" value="rpsE_bact"/>
    <property type="match status" value="1"/>
</dbReference>
<dbReference type="Pfam" id="PF03719">
    <property type="entry name" value="Ribosomal_S5_C"/>
    <property type="match status" value="1"/>
</dbReference>
<name>A0AAE0FVI1_9CHLO</name>
<evidence type="ECO:0000256" key="2">
    <source>
        <dbReference type="ARBA" id="ARBA00022730"/>
    </source>
</evidence>
<dbReference type="InterPro" id="IPR018192">
    <property type="entry name" value="Ribosomal_uS5_N_CS"/>
</dbReference>
<dbReference type="GO" id="GO:0005737">
    <property type="term" value="C:cytoplasm"/>
    <property type="evidence" value="ECO:0007669"/>
    <property type="project" value="UniProtKB-ARBA"/>
</dbReference>
<dbReference type="HAMAP" id="MF_01307_B">
    <property type="entry name" value="Ribosomal_uS5_B"/>
    <property type="match status" value="1"/>
</dbReference>
<evidence type="ECO:0000256" key="6">
    <source>
        <dbReference type="ARBA" id="ARBA00035156"/>
    </source>
</evidence>
<feature type="domain" description="S5 DRBM" evidence="10">
    <location>
        <begin position="91"/>
        <end position="154"/>
    </location>
</feature>
<dbReference type="SUPFAM" id="SSF54211">
    <property type="entry name" value="Ribosomal protein S5 domain 2-like"/>
    <property type="match status" value="1"/>
</dbReference>
<dbReference type="InterPro" id="IPR005324">
    <property type="entry name" value="Ribosomal_uS5_C"/>
</dbReference>
<evidence type="ECO:0000256" key="5">
    <source>
        <dbReference type="ARBA" id="ARBA00023274"/>
    </source>
</evidence>
<keyword evidence="2" id="KW-0699">rRNA-binding</keyword>
<comment type="caution">
    <text evidence="11">The sequence shown here is derived from an EMBL/GenBank/DDBJ whole genome shotgun (WGS) entry which is preliminary data.</text>
</comment>
<dbReference type="SUPFAM" id="SSF54768">
    <property type="entry name" value="dsRNA-binding domain-like"/>
    <property type="match status" value="1"/>
</dbReference>
<accession>A0AAE0FVI1</accession>
<evidence type="ECO:0000259" key="10">
    <source>
        <dbReference type="PROSITE" id="PS50881"/>
    </source>
</evidence>
<evidence type="ECO:0000313" key="11">
    <source>
        <dbReference type="EMBL" id="KAK3266650.1"/>
    </source>
</evidence>
<dbReference type="Gene3D" id="3.30.230.10">
    <property type="match status" value="1"/>
</dbReference>
<dbReference type="InterPro" id="IPR020568">
    <property type="entry name" value="Ribosomal_Su5_D2-typ_SF"/>
</dbReference>
<evidence type="ECO:0000256" key="1">
    <source>
        <dbReference type="ARBA" id="ARBA00008945"/>
    </source>
</evidence>
<keyword evidence="3" id="KW-0694">RNA-binding</keyword>
<dbReference type="InterPro" id="IPR013810">
    <property type="entry name" value="Ribosomal_uS5_N"/>
</dbReference>
<keyword evidence="12" id="KW-1185">Reference proteome</keyword>